<dbReference type="Proteomes" id="UP000887576">
    <property type="component" value="Unplaced"/>
</dbReference>
<evidence type="ECO:0000313" key="1">
    <source>
        <dbReference type="Proteomes" id="UP000887576"/>
    </source>
</evidence>
<reference evidence="2" key="1">
    <citation type="submission" date="2022-11" db="UniProtKB">
        <authorList>
            <consortium name="WormBaseParasite"/>
        </authorList>
    </citation>
    <scope>IDENTIFICATION</scope>
</reference>
<organism evidence="1 2">
    <name type="scientific">Panagrolaimus sp. JU765</name>
    <dbReference type="NCBI Taxonomy" id="591449"/>
    <lineage>
        <taxon>Eukaryota</taxon>
        <taxon>Metazoa</taxon>
        <taxon>Ecdysozoa</taxon>
        <taxon>Nematoda</taxon>
        <taxon>Chromadorea</taxon>
        <taxon>Rhabditida</taxon>
        <taxon>Tylenchina</taxon>
        <taxon>Panagrolaimomorpha</taxon>
        <taxon>Panagrolaimoidea</taxon>
        <taxon>Panagrolaimidae</taxon>
        <taxon>Panagrolaimus</taxon>
    </lineage>
</organism>
<evidence type="ECO:0000313" key="2">
    <source>
        <dbReference type="WBParaSite" id="JU765_v2.g16103.t1"/>
    </source>
</evidence>
<proteinExistence type="predicted"/>
<protein>
    <submittedName>
        <fullName evidence="2">Protein-lysine N-methyltransferase</fullName>
    </submittedName>
</protein>
<name>A0AC34QG67_9BILA</name>
<sequence>MELLESKEVEEERHDSELGTIEYWKKHYENELTNFEENGDEGEVWFGRSAENRLIRFVTDKVPKNAKILDVGTGNASVLRKLRQKGYYRLTGIDYCEESILLSRKAARAEEAENSPKIDFKVADLIADKTDPELYRKFQVRLQQNIVQTSFQVILDKGTLDAILLAGDRTQRLNNYRRSITDFFELQEEQNDHFPRYFVIFSCNFTKDELRDMFECDDLKFDVDIPATNALMFGGKQGVTSTGVAFVHT</sequence>
<dbReference type="WBParaSite" id="JU765_v2.g16103.t1">
    <property type="protein sequence ID" value="JU765_v2.g16103.t1"/>
    <property type="gene ID" value="JU765_v2.g16103"/>
</dbReference>
<accession>A0AC34QG67</accession>